<dbReference type="Pfam" id="PF08352">
    <property type="entry name" value="oligo_HPY"/>
    <property type="match status" value="1"/>
</dbReference>
<dbReference type="PANTHER" id="PTHR43776:SF7">
    <property type="entry name" value="D,D-DIPEPTIDE TRANSPORT ATP-BINDING PROTEIN DDPF-RELATED"/>
    <property type="match status" value="1"/>
</dbReference>
<dbReference type="PROSITE" id="PS50893">
    <property type="entry name" value="ABC_TRANSPORTER_2"/>
    <property type="match status" value="1"/>
</dbReference>
<sequence length="285" mass="31469">MTTTDTAPPPVILAAENLIKDYRVSLRGRVLTSRRTFRAVDDVSLEIPEGRTVGLVGESGSGKSTTARMIGRLIEPSQGRVRIGARDVTRATGPALREFRCSVQFVFQDPFSSLNPRQNVEQLVSAPLRYQGLSTLAAAVPRVKELMERVGLNPDHSRRYPAQFSGGQAQRIGIARAIACNPRVIICDEPVSALDVSVQAQVLRLLTELQADFGFSYLFISHDLAVVRQVAHRVCVMQGGKIVEQGERDQIFAEPRHEYTRTLLAAVPTIPPEWESERRSRGGAR</sequence>
<evidence type="ECO:0000256" key="4">
    <source>
        <dbReference type="ARBA" id="ARBA00022840"/>
    </source>
</evidence>
<gene>
    <name evidence="6" type="ORF">BKA15_000686</name>
</gene>
<name>A0A7Y9I3A5_9ACTN</name>
<dbReference type="GO" id="GO:0015833">
    <property type="term" value="P:peptide transport"/>
    <property type="evidence" value="ECO:0007669"/>
    <property type="project" value="InterPro"/>
</dbReference>
<dbReference type="Proteomes" id="UP000569914">
    <property type="component" value="Unassembled WGS sequence"/>
</dbReference>
<dbReference type="AlphaFoldDB" id="A0A7Y9I3A5"/>
<accession>A0A7Y9I3A5</accession>
<comment type="similarity">
    <text evidence="1">Belongs to the ABC transporter superfamily.</text>
</comment>
<evidence type="ECO:0000256" key="2">
    <source>
        <dbReference type="ARBA" id="ARBA00022448"/>
    </source>
</evidence>
<proteinExistence type="inferred from homology"/>
<evidence type="ECO:0000259" key="5">
    <source>
        <dbReference type="PROSITE" id="PS50893"/>
    </source>
</evidence>
<dbReference type="FunFam" id="3.40.50.300:FF:000016">
    <property type="entry name" value="Oligopeptide ABC transporter ATP-binding component"/>
    <property type="match status" value="1"/>
</dbReference>
<dbReference type="InterPro" id="IPR013563">
    <property type="entry name" value="Oligopep_ABC_C"/>
</dbReference>
<keyword evidence="7" id="KW-1185">Reference proteome</keyword>
<dbReference type="GO" id="GO:0016887">
    <property type="term" value="F:ATP hydrolysis activity"/>
    <property type="evidence" value="ECO:0007669"/>
    <property type="project" value="InterPro"/>
</dbReference>
<dbReference type="InterPro" id="IPR027417">
    <property type="entry name" value="P-loop_NTPase"/>
</dbReference>
<dbReference type="InterPro" id="IPR003593">
    <property type="entry name" value="AAA+_ATPase"/>
</dbReference>
<organism evidence="6 7">
    <name type="scientific">Microlunatus parietis</name>
    <dbReference type="NCBI Taxonomy" id="682979"/>
    <lineage>
        <taxon>Bacteria</taxon>
        <taxon>Bacillati</taxon>
        <taxon>Actinomycetota</taxon>
        <taxon>Actinomycetes</taxon>
        <taxon>Propionibacteriales</taxon>
        <taxon>Propionibacteriaceae</taxon>
        <taxon>Microlunatus</taxon>
    </lineage>
</organism>
<dbReference type="Pfam" id="PF00005">
    <property type="entry name" value="ABC_tran"/>
    <property type="match status" value="1"/>
</dbReference>
<dbReference type="InterPro" id="IPR003439">
    <property type="entry name" value="ABC_transporter-like_ATP-bd"/>
</dbReference>
<keyword evidence="4 6" id="KW-0067">ATP-binding</keyword>
<evidence type="ECO:0000256" key="3">
    <source>
        <dbReference type="ARBA" id="ARBA00022741"/>
    </source>
</evidence>
<dbReference type="GO" id="GO:0055085">
    <property type="term" value="P:transmembrane transport"/>
    <property type="evidence" value="ECO:0007669"/>
    <property type="project" value="UniProtKB-ARBA"/>
</dbReference>
<dbReference type="InterPro" id="IPR017871">
    <property type="entry name" value="ABC_transporter-like_CS"/>
</dbReference>
<keyword evidence="2" id="KW-0813">Transport</keyword>
<protein>
    <submittedName>
        <fullName evidence="6">Peptide/nickel transport system ATP-binding protein</fullName>
    </submittedName>
</protein>
<dbReference type="RefSeq" id="WP_312878804.1">
    <property type="nucleotide sequence ID" value="NZ_JACCBU010000001.1"/>
</dbReference>
<comment type="caution">
    <text evidence="6">The sequence shown here is derived from an EMBL/GenBank/DDBJ whole genome shotgun (WGS) entry which is preliminary data.</text>
</comment>
<feature type="domain" description="ABC transporter" evidence="5">
    <location>
        <begin position="13"/>
        <end position="264"/>
    </location>
</feature>
<evidence type="ECO:0000256" key="1">
    <source>
        <dbReference type="ARBA" id="ARBA00005417"/>
    </source>
</evidence>
<reference evidence="6 7" key="1">
    <citation type="submission" date="2020-07" db="EMBL/GenBank/DDBJ databases">
        <title>Sequencing the genomes of 1000 actinobacteria strains.</title>
        <authorList>
            <person name="Klenk H.-P."/>
        </authorList>
    </citation>
    <scope>NUCLEOTIDE SEQUENCE [LARGE SCALE GENOMIC DNA]</scope>
    <source>
        <strain evidence="6 7">DSM 22083</strain>
    </source>
</reference>
<dbReference type="Gene3D" id="3.40.50.300">
    <property type="entry name" value="P-loop containing nucleotide triphosphate hydrolases"/>
    <property type="match status" value="1"/>
</dbReference>
<dbReference type="CDD" id="cd03257">
    <property type="entry name" value="ABC_NikE_OppD_transporters"/>
    <property type="match status" value="1"/>
</dbReference>
<dbReference type="GO" id="GO:0005524">
    <property type="term" value="F:ATP binding"/>
    <property type="evidence" value="ECO:0007669"/>
    <property type="project" value="UniProtKB-KW"/>
</dbReference>
<dbReference type="PANTHER" id="PTHR43776">
    <property type="entry name" value="TRANSPORT ATP-BINDING PROTEIN"/>
    <property type="match status" value="1"/>
</dbReference>
<dbReference type="EMBL" id="JACCBU010000001">
    <property type="protein sequence ID" value="NYE69357.1"/>
    <property type="molecule type" value="Genomic_DNA"/>
</dbReference>
<evidence type="ECO:0000313" key="6">
    <source>
        <dbReference type="EMBL" id="NYE69357.1"/>
    </source>
</evidence>
<dbReference type="SMART" id="SM00382">
    <property type="entry name" value="AAA"/>
    <property type="match status" value="1"/>
</dbReference>
<keyword evidence="3" id="KW-0547">Nucleotide-binding</keyword>
<dbReference type="PROSITE" id="PS00211">
    <property type="entry name" value="ABC_TRANSPORTER_1"/>
    <property type="match status" value="1"/>
</dbReference>
<dbReference type="InterPro" id="IPR050319">
    <property type="entry name" value="ABC_transp_ATP-bind"/>
</dbReference>
<evidence type="ECO:0000313" key="7">
    <source>
        <dbReference type="Proteomes" id="UP000569914"/>
    </source>
</evidence>
<dbReference type="SUPFAM" id="SSF52540">
    <property type="entry name" value="P-loop containing nucleoside triphosphate hydrolases"/>
    <property type="match status" value="1"/>
</dbReference>